<evidence type="ECO:0008006" key="20">
    <source>
        <dbReference type="Google" id="ProtNLM"/>
    </source>
</evidence>
<evidence type="ECO:0000313" key="4">
    <source>
        <dbReference type="EMBL" id="KAE9065349.1"/>
    </source>
</evidence>
<protein>
    <recommendedName>
        <fullName evidence="20">Secreted protein</fullName>
    </recommendedName>
</protein>
<dbReference type="EMBL" id="QXFZ01001450">
    <property type="protein sequence ID" value="KAE9090267.1"/>
    <property type="molecule type" value="Genomic_DNA"/>
</dbReference>
<dbReference type="EMBL" id="QXGD01001495">
    <property type="protein sequence ID" value="KAE9204894.1"/>
    <property type="molecule type" value="Genomic_DNA"/>
</dbReference>
<evidence type="ECO:0000313" key="13">
    <source>
        <dbReference type="Proteomes" id="UP000437068"/>
    </source>
</evidence>
<evidence type="ECO:0000313" key="5">
    <source>
        <dbReference type="EMBL" id="KAE9090267.1"/>
    </source>
</evidence>
<sequence length="62" mass="7384">MRYFIFNNVFLVVSFLRAITYFTCHDTDKFLPMVSIYELYLSNQHAAHYLFPATAYGNNVFF</sequence>
<dbReference type="Proteomes" id="UP000440732">
    <property type="component" value="Unassembled WGS sequence"/>
</dbReference>
<dbReference type="Proteomes" id="UP000476176">
    <property type="component" value="Unassembled WGS sequence"/>
</dbReference>
<evidence type="ECO:0000313" key="8">
    <source>
        <dbReference type="EMBL" id="KAE9190544.1"/>
    </source>
</evidence>
<evidence type="ECO:0000313" key="17">
    <source>
        <dbReference type="Proteomes" id="UP000460718"/>
    </source>
</evidence>
<dbReference type="Proteomes" id="UP000441208">
    <property type="component" value="Unassembled WGS sequence"/>
</dbReference>
<evidence type="ECO:0000313" key="11">
    <source>
        <dbReference type="Proteomes" id="UP000429523"/>
    </source>
</evidence>
<evidence type="ECO:0000313" key="10">
    <source>
        <dbReference type="EMBL" id="KAE9271731.1"/>
    </source>
</evidence>
<evidence type="ECO:0000313" key="16">
    <source>
        <dbReference type="Proteomes" id="UP000441208"/>
    </source>
</evidence>
<keyword evidence="12" id="KW-1185">Reference proteome</keyword>
<gene>
    <name evidence="10" type="ORF">PF001_g28247</name>
    <name evidence="9" type="ORF">PF002_g20498</name>
    <name evidence="7" type="ORF">PF004_g27700</name>
    <name evidence="8" type="ORF">PF005_g19209</name>
    <name evidence="6" type="ORF">PF006_g22455</name>
    <name evidence="5" type="ORF">PF007_g19301</name>
    <name evidence="2" type="ORF">PF009_g20400</name>
    <name evidence="4" type="ORF">PF010_g28239</name>
    <name evidence="3" type="ORF">PF011_g18727</name>
</gene>
<dbReference type="EMBL" id="QXGB01001455">
    <property type="protein sequence ID" value="KAE9190544.1"/>
    <property type="molecule type" value="Genomic_DNA"/>
</dbReference>
<evidence type="ECO:0000313" key="14">
    <source>
        <dbReference type="Proteomes" id="UP000440367"/>
    </source>
</evidence>
<evidence type="ECO:0000313" key="12">
    <source>
        <dbReference type="Proteomes" id="UP000433483"/>
    </source>
</evidence>
<dbReference type="EMBL" id="QXGC01004136">
    <property type="protein sequence ID" value="KAE9170989.1"/>
    <property type="molecule type" value="Genomic_DNA"/>
</dbReference>
<proteinExistence type="predicted"/>
<name>A0A6A3R5M9_9STRA</name>
<dbReference type="Proteomes" id="UP000437068">
    <property type="component" value="Unassembled WGS sequence"/>
</dbReference>
<evidence type="ECO:0000256" key="1">
    <source>
        <dbReference type="SAM" id="SignalP"/>
    </source>
</evidence>
<evidence type="ECO:0000313" key="9">
    <source>
        <dbReference type="EMBL" id="KAE9204894.1"/>
    </source>
</evidence>
<evidence type="ECO:0000313" key="7">
    <source>
        <dbReference type="EMBL" id="KAE9170989.1"/>
    </source>
</evidence>
<evidence type="ECO:0000313" key="6">
    <source>
        <dbReference type="EMBL" id="KAE9102353.1"/>
    </source>
</evidence>
<feature type="signal peptide" evidence="1">
    <location>
        <begin position="1"/>
        <end position="18"/>
    </location>
</feature>
<dbReference type="EMBL" id="QXGE01004156">
    <property type="protein sequence ID" value="KAE9271731.1"/>
    <property type="molecule type" value="Genomic_DNA"/>
</dbReference>
<accession>A0A6A3R5M9</accession>
<dbReference type="Proteomes" id="UP000488956">
    <property type="component" value="Unassembled WGS sequence"/>
</dbReference>
<keyword evidence="1" id="KW-0732">Signal</keyword>
<dbReference type="Proteomes" id="UP000460718">
    <property type="component" value="Unassembled WGS sequence"/>
</dbReference>
<dbReference type="EMBL" id="QXFW01001522">
    <property type="protein sequence ID" value="KAE8989543.1"/>
    <property type="molecule type" value="Genomic_DNA"/>
</dbReference>
<dbReference type="Proteomes" id="UP000429523">
    <property type="component" value="Unassembled WGS sequence"/>
</dbReference>
<dbReference type="EMBL" id="QXGF01001511">
    <property type="protein sequence ID" value="KAE8929479.1"/>
    <property type="molecule type" value="Genomic_DNA"/>
</dbReference>
<dbReference type="AlphaFoldDB" id="A0A6A3R5M9"/>
<evidence type="ECO:0000313" key="3">
    <source>
        <dbReference type="EMBL" id="KAE8989543.1"/>
    </source>
</evidence>
<dbReference type="EMBL" id="QXGA01002183">
    <property type="protein sequence ID" value="KAE9102353.1"/>
    <property type="molecule type" value="Genomic_DNA"/>
</dbReference>
<evidence type="ECO:0000313" key="19">
    <source>
        <dbReference type="Proteomes" id="UP000488956"/>
    </source>
</evidence>
<dbReference type="Proteomes" id="UP000440367">
    <property type="component" value="Unassembled WGS sequence"/>
</dbReference>
<evidence type="ECO:0000313" key="15">
    <source>
        <dbReference type="Proteomes" id="UP000440732"/>
    </source>
</evidence>
<feature type="chain" id="PRO_5036165801" description="Secreted protein" evidence="1">
    <location>
        <begin position="19"/>
        <end position="62"/>
    </location>
</feature>
<evidence type="ECO:0000313" key="18">
    <source>
        <dbReference type="Proteomes" id="UP000476176"/>
    </source>
</evidence>
<organism evidence="5 16">
    <name type="scientific">Phytophthora fragariae</name>
    <dbReference type="NCBI Taxonomy" id="53985"/>
    <lineage>
        <taxon>Eukaryota</taxon>
        <taxon>Sar</taxon>
        <taxon>Stramenopiles</taxon>
        <taxon>Oomycota</taxon>
        <taxon>Peronosporomycetes</taxon>
        <taxon>Peronosporales</taxon>
        <taxon>Peronosporaceae</taxon>
        <taxon>Phytophthora</taxon>
    </lineage>
</organism>
<comment type="caution">
    <text evidence="5">The sequence shown here is derived from an EMBL/GenBank/DDBJ whole genome shotgun (WGS) entry which is preliminary data.</text>
</comment>
<reference evidence="11 12" key="1">
    <citation type="submission" date="2018-08" db="EMBL/GenBank/DDBJ databases">
        <title>Genomic investigation of the strawberry pathogen Phytophthora fragariae indicates pathogenicity is determined by transcriptional variation in three key races.</title>
        <authorList>
            <person name="Adams T.M."/>
            <person name="Armitage A.D."/>
            <person name="Sobczyk M.K."/>
            <person name="Bates H.J."/>
            <person name="Dunwell J.M."/>
            <person name="Nellist C.F."/>
            <person name="Harrison R.J."/>
        </authorList>
    </citation>
    <scope>NUCLEOTIDE SEQUENCE [LARGE SCALE GENOMIC DNA]</scope>
    <source>
        <strain evidence="10 13">A4</strain>
        <strain evidence="9 14">BC-1</strain>
        <strain evidence="7 18">BC-23</strain>
        <strain evidence="8 12">NOV-27</strain>
        <strain evidence="6 15">NOV-5</strain>
        <strain evidence="5 16">NOV-71</strain>
        <strain evidence="2 11">NOV-9</strain>
        <strain evidence="4 19">ONT-3</strain>
        <strain evidence="3 17">SCRP245</strain>
    </source>
</reference>
<dbReference type="Proteomes" id="UP000433483">
    <property type="component" value="Unassembled WGS sequence"/>
</dbReference>
<evidence type="ECO:0000313" key="2">
    <source>
        <dbReference type="EMBL" id="KAE8929479.1"/>
    </source>
</evidence>
<dbReference type="EMBL" id="QXFX01004129">
    <property type="protein sequence ID" value="KAE9065349.1"/>
    <property type="molecule type" value="Genomic_DNA"/>
</dbReference>